<sequence>MVELDVEIALQQRQLEDAEAEEEDDPIFEVDLGDNISEELAKMRKNADKLDGMMALMFEFISERCRRSVVVGSFEGMTTGGVLTGNEKLMGGDNESERLLHALLIAFHESLLCTYKCRCVQFLIFFACSFSTRFTSAFTRFLLHQVGNEQIHAEARIASAAYLASFLARASFVPLSTVLPPLKHLLLWAERYQIETISKLGGAPARLDVALHGVFYAVMQGCLYLLCYKNSALGKPEAAGDREVIGELVGRIVKGPLNPLKFCQDAVLIEFERLGVVQGVADIIAANEGVAIDSRDVHGGENRLDDFFPFDPLLLKVSSTYIDPLYQVWAPPPRREERESEKSHFSESASDVSDMVARSLQDMSVTPGGHTPIDDLEVIMRRRLAEQVVGVQLATGTVVDLCLHDAECRWIARLGQHTTAQVRACGDGNVSTKGLFAWLKITVKFCNSLCFMRRARRSEPHCCGWGESAPERAGFPLSDGASRHVRDEWRDPSRGLSSPGLDSGFDLPFMGSGGDGGDDGGGAAERSEGEVREGITSHYEGGGGDVRPERRKGAGQA</sequence>
<feature type="compositionally biased region" description="Basic and acidic residues" evidence="2">
    <location>
        <begin position="525"/>
        <end position="535"/>
    </location>
</feature>
<keyword evidence="3" id="KW-0396">Initiation factor</keyword>
<dbReference type="EMBL" id="JH821595">
    <property type="protein sequence ID" value="EKC17834.1"/>
    <property type="molecule type" value="Genomic_DNA"/>
</dbReference>
<feature type="region of interest" description="Disordered" evidence="2">
    <location>
        <begin position="474"/>
        <end position="557"/>
    </location>
</feature>
<dbReference type="GO" id="GO:0003743">
    <property type="term" value="F:translation initiation factor activity"/>
    <property type="evidence" value="ECO:0007669"/>
    <property type="project" value="UniProtKB-KW"/>
</dbReference>
<name>K1PG23_MAGGI</name>
<dbReference type="GO" id="GO:0001181">
    <property type="term" value="F:RNA polymerase I general transcription initiation factor activity"/>
    <property type="evidence" value="ECO:0007669"/>
    <property type="project" value="InterPro"/>
</dbReference>
<dbReference type="Pfam" id="PF05327">
    <property type="entry name" value="RRN3"/>
    <property type="match status" value="1"/>
</dbReference>
<dbReference type="PANTHER" id="PTHR12790">
    <property type="entry name" value="TRANSCRIPTION INITIATION FACTOR IA RRN3"/>
    <property type="match status" value="1"/>
</dbReference>
<evidence type="ECO:0000256" key="2">
    <source>
        <dbReference type="SAM" id="MobiDB-lite"/>
    </source>
</evidence>
<comment type="similarity">
    <text evidence="1">Belongs to the RRN3 family.</text>
</comment>
<dbReference type="GO" id="GO:0006361">
    <property type="term" value="P:transcription initiation at RNA polymerase I promoter"/>
    <property type="evidence" value="ECO:0007669"/>
    <property type="project" value="InterPro"/>
</dbReference>
<dbReference type="GO" id="GO:0005634">
    <property type="term" value="C:nucleus"/>
    <property type="evidence" value="ECO:0007669"/>
    <property type="project" value="TreeGrafter"/>
</dbReference>
<dbReference type="HOGENOM" id="CLU_489400_0_0_1"/>
<accession>K1PG23</accession>
<feature type="compositionally biased region" description="Gly residues" evidence="2">
    <location>
        <begin position="511"/>
        <end position="523"/>
    </location>
</feature>
<reference evidence="3" key="1">
    <citation type="journal article" date="2012" name="Nature">
        <title>The oyster genome reveals stress adaptation and complexity of shell formation.</title>
        <authorList>
            <person name="Zhang G."/>
            <person name="Fang X."/>
            <person name="Guo X."/>
            <person name="Li L."/>
            <person name="Luo R."/>
            <person name="Xu F."/>
            <person name="Yang P."/>
            <person name="Zhang L."/>
            <person name="Wang X."/>
            <person name="Qi H."/>
            <person name="Xiong Z."/>
            <person name="Que H."/>
            <person name="Xie Y."/>
            <person name="Holland P.W."/>
            <person name="Paps J."/>
            <person name="Zhu Y."/>
            <person name="Wu F."/>
            <person name="Chen Y."/>
            <person name="Wang J."/>
            <person name="Peng C."/>
            <person name="Meng J."/>
            <person name="Yang L."/>
            <person name="Liu J."/>
            <person name="Wen B."/>
            <person name="Zhang N."/>
            <person name="Huang Z."/>
            <person name="Zhu Q."/>
            <person name="Feng Y."/>
            <person name="Mount A."/>
            <person name="Hedgecock D."/>
            <person name="Xu Z."/>
            <person name="Liu Y."/>
            <person name="Domazet-Loso T."/>
            <person name="Du Y."/>
            <person name="Sun X."/>
            <person name="Zhang S."/>
            <person name="Liu B."/>
            <person name="Cheng P."/>
            <person name="Jiang X."/>
            <person name="Li J."/>
            <person name="Fan D."/>
            <person name="Wang W."/>
            <person name="Fu W."/>
            <person name="Wang T."/>
            <person name="Wang B."/>
            <person name="Zhang J."/>
            <person name="Peng Z."/>
            <person name="Li Y."/>
            <person name="Li N."/>
            <person name="Wang J."/>
            <person name="Chen M."/>
            <person name="He Y."/>
            <person name="Tan F."/>
            <person name="Song X."/>
            <person name="Zheng Q."/>
            <person name="Huang R."/>
            <person name="Yang H."/>
            <person name="Du X."/>
            <person name="Chen L."/>
            <person name="Yang M."/>
            <person name="Gaffney P.M."/>
            <person name="Wang S."/>
            <person name="Luo L."/>
            <person name="She Z."/>
            <person name="Ming Y."/>
            <person name="Huang W."/>
            <person name="Zhang S."/>
            <person name="Huang B."/>
            <person name="Zhang Y."/>
            <person name="Qu T."/>
            <person name="Ni P."/>
            <person name="Miao G."/>
            <person name="Wang J."/>
            <person name="Wang Q."/>
            <person name="Steinberg C.E."/>
            <person name="Wang H."/>
            <person name="Li N."/>
            <person name="Qian L."/>
            <person name="Zhang G."/>
            <person name="Li Y."/>
            <person name="Yang H."/>
            <person name="Liu X."/>
            <person name="Wang J."/>
            <person name="Yin Y."/>
            <person name="Wang J."/>
        </authorList>
    </citation>
    <scope>NUCLEOTIDE SEQUENCE [LARGE SCALE GENOMIC DNA]</scope>
    <source>
        <strain evidence="3">05x7-T-G4-1.051#20</strain>
    </source>
</reference>
<keyword evidence="3" id="KW-0648">Protein biosynthesis</keyword>
<feature type="region of interest" description="Disordered" evidence="2">
    <location>
        <begin position="332"/>
        <end position="352"/>
    </location>
</feature>
<evidence type="ECO:0000313" key="3">
    <source>
        <dbReference type="EMBL" id="EKC17834.1"/>
    </source>
</evidence>
<dbReference type="InterPro" id="IPR007991">
    <property type="entry name" value="RNA_pol_I_trans_ini_fac_RRN3"/>
</dbReference>
<feature type="compositionally biased region" description="Basic and acidic residues" evidence="2">
    <location>
        <begin position="481"/>
        <end position="493"/>
    </location>
</feature>
<proteinExistence type="inferred from homology"/>
<protein>
    <submittedName>
        <fullName evidence="3">RNA polymerase I-specific transcription initiation factor RRN3</fullName>
    </submittedName>
</protein>
<feature type="compositionally biased region" description="Basic and acidic residues" evidence="2">
    <location>
        <begin position="546"/>
        <end position="557"/>
    </location>
</feature>
<evidence type="ECO:0000256" key="1">
    <source>
        <dbReference type="ARBA" id="ARBA00010098"/>
    </source>
</evidence>
<dbReference type="GO" id="GO:0001042">
    <property type="term" value="F:RNA polymerase I core binding"/>
    <property type="evidence" value="ECO:0007669"/>
    <property type="project" value="TreeGrafter"/>
</dbReference>
<dbReference type="InParanoid" id="K1PG23"/>
<dbReference type="AlphaFoldDB" id="K1PG23"/>
<feature type="compositionally biased region" description="Basic and acidic residues" evidence="2">
    <location>
        <begin position="333"/>
        <end position="345"/>
    </location>
</feature>
<organism evidence="3">
    <name type="scientific">Magallana gigas</name>
    <name type="common">Pacific oyster</name>
    <name type="synonym">Crassostrea gigas</name>
    <dbReference type="NCBI Taxonomy" id="29159"/>
    <lineage>
        <taxon>Eukaryota</taxon>
        <taxon>Metazoa</taxon>
        <taxon>Spiralia</taxon>
        <taxon>Lophotrochozoa</taxon>
        <taxon>Mollusca</taxon>
        <taxon>Bivalvia</taxon>
        <taxon>Autobranchia</taxon>
        <taxon>Pteriomorphia</taxon>
        <taxon>Ostreida</taxon>
        <taxon>Ostreoidea</taxon>
        <taxon>Ostreidae</taxon>
        <taxon>Magallana</taxon>
    </lineage>
</organism>
<gene>
    <name evidence="3" type="ORF">CGI_10000141</name>
</gene>
<dbReference type="PANTHER" id="PTHR12790:SF0">
    <property type="entry name" value="RNA POLYMERASE I-SPECIFIC TRANSCRIPTION INITIATION FACTOR RRN3-RELATED"/>
    <property type="match status" value="1"/>
</dbReference>